<organism evidence="1 2">
    <name type="scientific">Hymenobacter elongatus</name>
    <dbReference type="NCBI Taxonomy" id="877208"/>
    <lineage>
        <taxon>Bacteria</taxon>
        <taxon>Pseudomonadati</taxon>
        <taxon>Bacteroidota</taxon>
        <taxon>Cytophagia</taxon>
        <taxon>Cytophagales</taxon>
        <taxon>Hymenobacteraceae</taxon>
        <taxon>Hymenobacter</taxon>
    </lineage>
</organism>
<dbReference type="OrthoDB" id="885934at2"/>
<gene>
    <name evidence="1" type="ORF">E5J99_15680</name>
</gene>
<sequence>MQKADSLTLHRWETPCSDVREIFWFRTIETLLPNYTGSKLCFSIRDKKQIYNFIFTCYEVYQVTDERYLLHYWEVTNRNLDQRIGTTFIVRNSQWHESFTAMREQAVGTLHHYVISSNDSCLEILTNSLPEIRVSDLHDDPFFIDSDSGSLK</sequence>
<protein>
    <submittedName>
        <fullName evidence="1">Uncharacterized protein</fullName>
    </submittedName>
</protein>
<accession>A0A4Z0PI38</accession>
<evidence type="ECO:0000313" key="2">
    <source>
        <dbReference type="Proteomes" id="UP000297739"/>
    </source>
</evidence>
<dbReference type="EMBL" id="SRLD01000034">
    <property type="protein sequence ID" value="TGE14502.1"/>
    <property type="molecule type" value="Genomic_DNA"/>
</dbReference>
<comment type="caution">
    <text evidence="1">The sequence shown here is derived from an EMBL/GenBank/DDBJ whole genome shotgun (WGS) entry which is preliminary data.</text>
</comment>
<reference evidence="1 2" key="1">
    <citation type="submission" date="2019-04" db="EMBL/GenBank/DDBJ databases">
        <authorList>
            <person name="Feng G."/>
            <person name="Zhang J."/>
            <person name="Zhu H."/>
        </authorList>
    </citation>
    <scope>NUCLEOTIDE SEQUENCE [LARGE SCALE GENOMIC DNA]</scope>
    <source>
        <strain evidence="1 2">JCM 17223</strain>
    </source>
</reference>
<keyword evidence="2" id="KW-1185">Reference proteome</keyword>
<name>A0A4Z0PI38_9BACT</name>
<dbReference type="AlphaFoldDB" id="A0A4Z0PI38"/>
<dbReference type="RefSeq" id="WP_135498761.1">
    <property type="nucleotide sequence ID" value="NZ_SRLD01000034.1"/>
</dbReference>
<proteinExistence type="predicted"/>
<evidence type="ECO:0000313" key="1">
    <source>
        <dbReference type="EMBL" id="TGE14502.1"/>
    </source>
</evidence>
<dbReference type="Proteomes" id="UP000297739">
    <property type="component" value="Unassembled WGS sequence"/>
</dbReference>